<evidence type="ECO:0000313" key="1">
    <source>
        <dbReference type="EMBL" id="GAH95109.1"/>
    </source>
</evidence>
<protein>
    <submittedName>
        <fullName evidence="1">Uncharacterized protein</fullName>
    </submittedName>
</protein>
<organism evidence="1">
    <name type="scientific">marine sediment metagenome</name>
    <dbReference type="NCBI Taxonomy" id="412755"/>
    <lineage>
        <taxon>unclassified sequences</taxon>
        <taxon>metagenomes</taxon>
        <taxon>ecological metagenomes</taxon>
    </lineage>
</organism>
<accession>X1KY57</accession>
<comment type="caution">
    <text evidence="1">The sequence shown here is derived from an EMBL/GenBank/DDBJ whole genome shotgun (WGS) entry which is preliminary data.</text>
</comment>
<gene>
    <name evidence="1" type="ORF">S03H2_72937</name>
</gene>
<proteinExistence type="predicted"/>
<dbReference type="EMBL" id="BARU01049647">
    <property type="protein sequence ID" value="GAH95109.1"/>
    <property type="molecule type" value="Genomic_DNA"/>
</dbReference>
<reference evidence="1" key="1">
    <citation type="journal article" date="2014" name="Front. Microbiol.">
        <title>High frequency of phylogenetically diverse reductive dehalogenase-homologous genes in deep subseafloor sedimentary metagenomes.</title>
        <authorList>
            <person name="Kawai M."/>
            <person name="Futagami T."/>
            <person name="Toyoda A."/>
            <person name="Takaki Y."/>
            <person name="Nishi S."/>
            <person name="Hori S."/>
            <person name="Arai W."/>
            <person name="Tsubouchi T."/>
            <person name="Morono Y."/>
            <person name="Uchiyama I."/>
            <person name="Ito T."/>
            <person name="Fujiyama A."/>
            <person name="Inagaki F."/>
            <person name="Takami H."/>
        </authorList>
    </citation>
    <scope>NUCLEOTIDE SEQUENCE</scope>
    <source>
        <strain evidence="1">Expedition CK06-06</strain>
    </source>
</reference>
<dbReference type="AlphaFoldDB" id="X1KY57"/>
<feature type="non-terminal residue" evidence="1">
    <location>
        <position position="38"/>
    </location>
</feature>
<sequence>TPYLWISQADELITASKKLEPSIKKYWETAKNNLKNGV</sequence>
<feature type="non-terminal residue" evidence="1">
    <location>
        <position position="1"/>
    </location>
</feature>
<name>X1KY57_9ZZZZ</name>